<dbReference type="InterPro" id="IPR015422">
    <property type="entry name" value="PyrdxlP-dep_Trfase_small"/>
</dbReference>
<dbReference type="PIRSF" id="PIRSF000390">
    <property type="entry name" value="PLP_StrS"/>
    <property type="match status" value="1"/>
</dbReference>
<accession>A0A2M7GXU4</accession>
<dbReference type="EMBL" id="PFFY01000247">
    <property type="protein sequence ID" value="PIW32781.1"/>
    <property type="molecule type" value="Genomic_DNA"/>
</dbReference>
<feature type="modified residue" description="N6-(pyridoxal phosphate)lysine" evidence="2">
    <location>
        <position position="186"/>
    </location>
</feature>
<comment type="caution">
    <text evidence="4">The sequence shown here is derived from an EMBL/GenBank/DDBJ whole genome shotgun (WGS) entry which is preliminary data.</text>
</comment>
<feature type="non-terminal residue" evidence="4">
    <location>
        <position position="340"/>
    </location>
</feature>
<dbReference type="GO" id="GO:0000271">
    <property type="term" value="P:polysaccharide biosynthetic process"/>
    <property type="evidence" value="ECO:0007669"/>
    <property type="project" value="TreeGrafter"/>
</dbReference>
<dbReference type="PANTHER" id="PTHR30244:SF34">
    <property type="entry name" value="DTDP-4-AMINO-4,6-DIDEOXYGALACTOSE TRANSAMINASE"/>
    <property type="match status" value="1"/>
</dbReference>
<organism evidence="4 5">
    <name type="scientific">bacterium (Candidatus Ratteibacteria) CG15_BIG_FIL_POST_REV_8_21_14_020_41_12</name>
    <dbReference type="NCBI Taxonomy" id="2014291"/>
    <lineage>
        <taxon>Bacteria</taxon>
        <taxon>Candidatus Ratteibacteria</taxon>
    </lineage>
</organism>
<evidence type="ECO:0000313" key="4">
    <source>
        <dbReference type="EMBL" id="PIW32781.1"/>
    </source>
</evidence>
<gene>
    <name evidence="4" type="ORF">COW28_05300</name>
</gene>
<dbReference type="SUPFAM" id="SSF53383">
    <property type="entry name" value="PLP-dependent transferases"/>
    <property type="match status" value="1"/>
</dbReference>
<dbReference type="InterPro" id="IPR000653">
    <property type="entry name" value="DegT/StrS_aminotransferase"/>
</dbReference>
<evidence type="ECO:0000256" key="1">
    <source>
        <dbReference type="PIRSR" id="PIRSR000390-1"/>
    </source>
</evidence>
<dbReference type="Pfam" id="PF01041">
    <property type="entry name" value="DegT_DnrJ_EryC1"/>
    <property type="match status" value="1"/>
</dbReference>
<evidence type="ECO:0000313" key="5">
    <source>
        <dbReference type="Proteomes" id="UP000230025"/>
    </source>
</evidence>
<evidence type="ECO:0000256" key="2">
    <source>
        <dbReference type="PIRSR" id="PIRSR000390-2"/>
    </source>
</evidence>
<dbReference type="AlphaFoldDB" id="A0A2M7GXU4"/>
<keyword evidence="4" id="KW-0032">Aminotransferase</keyword>
<dbReference type="Proteomes" id="UP000230025">
    <property type="component" value="Unassembled WGS sequence"/>
</dbReference>
<dbReference type="Gene3D" id="3.40.640.10">
    <property type="entry name" value="Type I PLP-dependent aspartate aminotransferase-like (Major domain)"/>
    <property type="match status" value="1"/>
</dbReference>
<evidence type="ECO:0000256" key="3">
    <source>
        <dbReference type="RuleBase" id="RU004508"/>
    </source>
</evidence>
<dbReference type="PANTHER" id="PTHR30244">
    <property type="entry name" value="TRANSAMINASE"/>
    <property type="match status" value="1"/>
</dbReference>
<dbReference type="GO" id="GO:0030170">
    <property type="term" value="F:pyridoxal phosphate binding"/>
    <property type="evidence" value="ECO:0007669"/>
    <property type="project" value="TreeGrafter"/>
</dbReference>
<keyword evidence="4" id="KW-0808">Transferase</keyword>
<dbReference type="Gene3D" id="3.90.1150.10">
    <property type="entry name" value="Aspartate Aminotransferase, domain 1"/>
    <property type="match status" value="1"/>
</dbReference>
<dbReference type="GO" id="GO:0008483">
    <property type="term" value="F:transaminase activity"/>
    <property type="evidence" value="ECO:0007669"/>
    <property type="project" value="UniProtKB-KW"/>
</dbReference>
<feature type="active site" description="Proton acceptor" evidence="1">
    <location>
        <position position="186"/>
    </location>
</feature>
<sequence>MPGNELIGKEEESQVADVMKRGVLFRYGFEKRRENIFKVAEFEEKFARYIGAKYALAVSSGTAALRVALAALNIEKGDEVITSAFTFIATIEAIAEAGAVPVLAEADSSFNLDPEDLEKKITERTKAVIPVHMFGVSAEMDEIMEIAKKHNLKVIEDNAEACGGSYKGKKLGTLGDIGCFSFDYVKMITTGEGGMVVTDNENLYKEAIYYHDHGHSHKPNTPRGEEGRVHAGFNYRMGELQGAIGIAQLAKLDDMIREQRKHKTHLKERISLIKGMNFRKIPDPNGDIGAFLFIYLPDKEKRERFEKVLTEEGVETGVFAYWHYFSNVDPSAYMGKEVRI</sequence>
<keyword evidence="2 3" id="KW-0663">Pyridoxal phosphate</keyword>
<dbReference type="InterPro" id="IPR015424">
    <property type="entry name" value="PyrdxlP-dep_Trfase"/>
</dbReference>
<dbReference type="InterPro" id="IPR015421">
    <property type="entry name" value="PyrdxlP-dep_Trfase_major"/>
</dbReference>
<reference evidence="5" key="1">
    <citation type="submission" date="2017-09" db="EMBL/GenBank/DDBJ databases">
        <title>Depth-based differentiation of microbial function through sediment-hosted aquifers and enrichment of novel symbionts in the deep terrestrial subsurface.</title>
        <authorList>
            <person name="Probst A.J."/>
            <person name="Ladd B."/>
            <person name="Jarett J.K."/>
            <person name="Geller-Mcgrath D.E."/>
            <person name="Sieber C.M.K."/>
            <person name="Emerson J.B."/>
            <person name="Anantharaman K."/>
            <person name="Thomas B.C."/>
            <person name="Malmstrom R."/>
            <person name="Stieglmeier M."/>
            <person name="Klingl A."/>
            <person name="Woyke T."/>
            <person name="Ryan C.M."/>
            <person name="Banfield J.F."/>
        </authorList>
    </citation>
    <scope>NUCLEOTIDE SEQUENCE [LARGE SCALE GENOMIC DNA]</scope>
</reference>
<protein>
    <submittedName>
        <fullName evidence="4">DegT/DnrJ/EryC1/StrS family aminotransferase</fullName>
    </submittedName>
</protein>
<proteinExistence type="inferred from homology"/>
<comment type="similarity">
    <text evidence="3">Belongs to the DegT/DnrJ/EryC1 family.</text>
</comment>
<dbReference type="CDD" id="cd00616">
    <property type="entry name" value="AHBA_syn"/>
    <property type="match status" value="1"/>
</dbReference>
<name>A0A2M7GXU4_9BACT</name>